<dbReference type="EMBL" id="JACGWL010000003">
    <property type="protein sequence ID" value="KAK4406440.1"/>
    <property type="molecule type" value="Genomic_DNA"/>
</dbReference>
<dbReference type="PANTHER" id="PTHR12436">
    <property type="entry name" value="80 KDA MCM3-ASSOCIATED PROTEIN"/>
    <property type="match status" value="1"/>
</dbReference>
<dbReference type="PANTHER" id="PTHR12436:SF3">
    <property type="entry name" value="GERMINAL-CENTER ASSOCIATED NUCLEAR PROTEIN"/>
    <property type="match status" value="1"/>
</dbReference>
<dbReference type="GO" id="GO:0005737">
    <property type="term" value="C:cytoplasm"/>
    <property type="evidence" value="ECO:0007669"/>
    <property type="project" value="TreeGrafter"/>
</dbReference>
<name>A0AAE1X730_9LAMI</name>
<feature type="domain" description="SAC3/GANP/THP3 conserved" evidence="2">
    <location>
        <begin position="144"/>
        <end position="221"/>
    </location>
</feature>
<proteinExistence type="predicted"/>
<feature type="region of interest" description="Disordered" evidence="1">
    <location>
        <begin position="1"/>
        <end position="74"/>
    </location>
</feature>
<feature type="compositionally biased region" description="Basic and acidic residues" evidence="1">
    <location>
        <begin position="1"/>
        <end position="16"/>
    </location>
</feature>
<dbReference type="InterPro" id="IPR005062">
    <property type="entry name" value="SAC3/GANP/THP3_conserved"/>
</dbReference>
<sequence>MADAGRKPHKPMDRRNYSSSSSYSNSAKYRNSNYPKPSVPSRDSSWITPTKKSTTRNWDSDDGRRNDNDDGHQDYPTLVGTCPFMCPAEERARRERLRDLAVFERLHGNPAKTSPNLAVKKVEPLSLWFRSIPSPIMKSKEIYYRLGNYKRFISTTEEEASYLQYCIIEPYINEVRMLALSCLSYGGYKLQPYPLLHLSKLLMMKESDVESLCTDCALETSSDGTGKGLLPTKQSVITKSAGGLQKYYPLESQRIESALFYVMLYCRNILVMHRATRALVAACIIVFLAPRKGGSLTANSFSYTKTDTLALMETSQALNEWQSLVCCCCLFQEDKSS</sequence>
<reference evidence="3" key="1">
    <citation type="submission" date="2020-06" db="EMBL/GenBank/DDBJ databases">
        <authorList>
            <person name="Li T."/>
            <person name="Hu X."/>
            <person name="Zhang T."/>
            <person name="Song X."/>
            <person name="Zhang H."/>
            <person name="Dai N."/>
            <person name="Sheng W."/>
            <person name="Hou X."/>
            <person name="Wei L."/>
        </authorList>
    </citation>
    <scope>NUCLEOTIDE SEQUENCE</scope>
    <source>
        <strain evidence="3">K16</strain>
        <tissue evidence="3">Leaf</tissue>
    </source>
</reference>
<protein>
    <submittedName>
        <fullName evidence="3">SAC3 family protein C</fullName>
    </submittedName>
</protein>
<accession>A0AAE1X730</accession>
<dbReference type="GO" id="GO:0006406">
    <property type="term" value="P:mRNA export from nucleus"/>
    <property type="evidence" value="ECO:0007669"/>
    <property type="project" value="TreeGrafter"/>
</dbReference>
<reference evidence="3" key="2">
    <citation type="journal article" date="2024" name="Plant">
        <title>Genomic evolution and insights into agronomic trait innovations of Sesamum species.</title>
        <authorList>
            <person name="Miao H."/>
            <person name="Wang L."/>
            <person name="Qu L."/>
            <person name="Liu H."/>
            <person name="Sun Y."/>
            <person name="Le M."/>
            <person name="Wang Q."/>
            <person name="Wei S."/>
            <person name="Zheng Y."/>
            <person name="Lin W."/>
            <person name="Duan Y."/>
            <person name="Cao H."/>
            <person name="Xiong S."/>
            <person name="Wang X."/>
            <person name="Wei L."/>
            <person name="Li C."/>
            <person name="Ma Q."/>
            <person name="Ju M."/>
            <person name="Zhao R."/>
            <person name="Li G."/>
            <person name="Mu C."/>
            <person name="Tian Q."/>
            <person name="Mei H."/>
            <person name="Zhang T."/>
            <person name="Gao T."/>
            <person name="Zhang H."/>
        </authorList>
    </citation>
    <scope>NUCLEOTIDE SEQUENCE</scope>
    <source>
        <strain evidence="3">K16</strain>
    </source>
</reference>
<comment type="caution">
    <text evidence="3">The sequence shown here is derived from an EMBL/GenBank/DDBJ whole genome shotgun (WGS) entry which is preliminary data.</text>
</comment>
<dbReference type="Proteomes" id="UP001289374">
    <property type="component" value="Unassembled WGS sequence"/>
</dbReference>
<keyword evidence="4" id="KW-1185">Reference proteome</keyword>
<feature type="compositionally biased region" description="Polar residues" evidence="1">
    <location>
        <begin position="41"/>
        <end position="52"/>
    </location>
</feature>
<evidence type="ECO:0000256" key="1">
    <source>
        <dbReference type="SAM" id="MobiDB-lite"/>
    </source>
</evidence>
<dbReference type="GO" id="GO:0070390">
    <property type="term" value="C:transcription export complex 2"/>
    <property type="evidence" value="ECO:0007669"/>
    <property type="project" value="TreeGrafter"/>
</dbReference>
<evidence type="ECO:0000259" key="2">
    <source>
        <dbReference type="Pfam" id="PF03399"/>
    </source>
</evidence>
<gene>
    <name evidence="3" type="ORF">Sango_0650500</name>
</gene>
<evidence type="ECO:0000313" key="3">
    <source>
        <dbReference type="EMBL" id="KAK4406440.1"/>
    </source>
</evidence>
<organism evidence="3 4">
    <name type="scientific">Sesamum angolense</name>
    <dbReference type="NCBI Taxonomy" id="2727404"/>
    <lineage>
        <taxon>Eukaryota</taxon>
        <taxon>Viridiplantae</taxon>
        <taxon>Streptophyta</taxon>
        <taxon>Embryophyta</taxon>
        <taxon>Tracheophyta</taxon>
        <taxon>Spermatophyta</taxon>
        <taxon>Magnoliopsida</taxon>
        <taxon>eudicotyledons</taxon>
        <taxon>Gunneridae</taxon>
        <taxon>Pentapetalae</taxon>
        <taxon>asterids</taxon>
        <taxon>lamiids</taxon>
        <taxon>Lamiales</taxon>
        <taxon>Pedaliaceae</taxon>
        <taxon>Sesamum</taxon>
    </lineage>
</organism>
<dbReference type="InterPro" id="IPR045107">
    <property type="entry name" value="SAC3/GANP/THP3"/>
</dbReference>
<dbReference type="Gene3D" id="1.25.40.990">
    <property type="match status" value="1"/>
</dbReference>
<evidence type="ECO:0000313" key="4">
    <source>
        <dbReference type="Proteomes" id="UP001289374"/>
    </source>
</evidence>
<feature type="compositionally biased region" description="Low complexity" evidence="1">
    <location>
        <begin position="17"/>
        <end position="34"/>
    </location>
</feature>
<dbReference type="AlphaFoldDB" id="A0AAE1X730"/>
<dbReference type="Pfam" id="PF03399">
    <property type="entry name" value="SAC3_GANP"/>
    <property type="match status" value="1"/>
</dbReference>
<feature type="compositionally biased region" description="Basic and acidic residues" evidence="1">
    <location>
        <begin position="58"/>
        <end position="73"/>
    </location>
</feature>